<keyword evidence="2" id="KW-1185">Reference proteome</keyword>
<dbReference type="GeneID" id="110350620"/>
<dbReference type="Proteomes" id="UP000694906">
    <property type="component" value="Unplaced"/>
</dbReference>
<protein>
    <submittedName>
        <fullName evidence="3">Uncharacterized protein LOC110350620 isoform X1</fullName>
    </submittedName>
</protein>
<evidence type="ECO:0000313" key="3">
    <source>
        <dbReference type="RefSeq" id="XP_021119980.1"/>
    </source>
</evidence>
<name>A0AAX6TJI3_HETGA</name>
<proteinExistence type="predicted"/>
<dbReference type="AlphaFoldDB" id="A0AAX6TJI3"/>
<evidence type="ECO:0000256" key="1">
    <source>
        <dbReference type="SAM" id="MobiDB-lite"/>
    </source>
</evidence>
<accession>A0AAX6TJI3</accession>
<sequence length="286" mass="29646">MTHSLEKVPGEGTREASCLCSSPRLDSREGSEGSSWQDSWAGTAVGTAVAGVGEAQPQAGGQGAGQLPPFRRSRRRLLRTPPLPAVPARDLAPSLLTRISERHWWDGQAPSSRGHQEVEQRGPSQVSWHHARCSGSHAETGRARRPLSGRRLGQSGQAFRGAVGQQRQLAAGWGPGLSLSPAGVDAPGRGDPDAGFLGPGLCPSPAFPGPGDAPQPVLTGRNITSSRRPLLQPVTLILDPRTHVGEGLPSGSTGSGSSPHSRLQRETDCPGSNAGLSPPSCVILGA</sequence>
<feature type="region of interest" description="Disordered" evidence="1">
    <location>
        <begin position="1"/>
        <end position="73"/>
    </location>
</feature>
<feature type="compositionally biased region" description="Basic and acidic residues" evidence="1">
    <location>
        <begin position="1"/>
        <end position="14"/>
    </location>
</feature>
<gene>
    <name evidence="3" type="primary">LOC110350620</name>
</gene>
<dbReference type="RefSeq" id="XP_021119980.1">
    <property type="nucleotide sequence ID" value="XM_021264321.1"/>
</dbReference>
<feature type="region of interest" description="Disordered" evidence="1">
    <location>
        <begin position="106"/>
        <end position="149"/>
    </location>
</feature>
<feature type="compositionally biased region" description="Low complexity" evidence="1">
    <location>
        <begin position="245"/>
        <end position="258"/>
    </location>
</feature>
<organism evidence="2 3">
    <name type="scientific">Heterocephalus glaber</name>
    <name type="common">Naked mole rat</name>
    <dbReference type="NCBI Taxonomy" id="10181"/>
    <lineage>
        <taxon>Eukaryota</taxon>
        <taxon>Metazoa</taxon>
        <taxon>Chordata</taxon>
        <taxon>Craniata</taxon>
        <taxon>Vertebrata</taxon>
        <taxon>Euteleostomi</taxon>
        <taxon>Mammalia</taxon>
        <taxon>Eutheria</taxon>
        <taxon>Euarchontoglires</taxon>
        <taxon>Glires</taxon>
        <taxon>Rodentia</taxon>
        <taxon>Hystricomorpha</taxon>
        <taxon>Bathyergidae</taxon>
        <taxon>Heterocephalus</taxon>
    </lineage>
</organism>
<reference evidence="3" key="1">
    <citation type="submission" date="2025-08" db="UniProtKB">
        <authorList>
            <consortium name="RefSeq"/>
        </authorList>
    </citation>
    <scope>IDENTIFICATION</scope>
</reference>
<feature type="region of interest" description="Disordered" evidence="1">
    <location>
        <begin position="241"/>
        <end position="286"/>
    </location>
</feature>
<feature type="compositionally biased region" description="Low complexity" evidence="1">
    <location>
        <begin position="41"/>
        <end position="70"/>
    </location>
</feature>
<evidence type="ECO:0000313" key="2">
    <source>
        <dbReference type="Proteomes" id="UP000694906"/>
    </source>
</evidence>